<dbReference type="GO" id="GO:0016740">
    <property type="term" value="F:transferase activity"/>
    <property type="evidence" value="ECO:0007669"/>
    <property type="project" value="UniProtKB-KW"/>
</dbReference>
<gene>
    <name evidence="1" type="primary">gatC</name>
    <name evidence="1" type="ORF">COZ90_01350</name>
</gene>
<dbReference type="EC" id="6.3.5.7" evidence="1"/>
<dbReference type="PANTHER" id="PTHR15004">
    <property type="entry name" value="GLUTAMYL-TRNA(GLN) AMIDOTRANSFERASE SUBUNIT C, MITOCHONDRIAL"/>
    <property type="match status" value="1"/>
</dbReference>
<dbReference type="AlphaFoldDB" id="A0A2H9N163"/>
<sequence length="83" mass="9514">LARLGLTEKELGRFQKELSAILNYIEKLKEVDISGVEPTSHSIEMENVMREDEEKGKLKTKNKKLLELVPETKDGYLKVKSIL</sequence>
<proteinExistence type="inferred from homology"/>
<dbReference type="GO" id="GO:0070681">
    <property type="term" value="P:glutaminyl-tRNAGln biosynthesis via transamidation"/>
    <property type="evidence" value="ECO:0007669"/>
    <property type="project" value="TreeGrafter"/>
</dbReference>
<keyword evidence="1" id="KW-0808">Transferase</keyword>
<dbReference type="Proteomes" id="UP000236840">
    <property type="component" value="Unassembled WGS sequence"/>
</dbReference>
<dbReference type="EMBL" id="PFHJ01000032">
    <property type="protein sequence ID" value="PIW91275.1"/>
    <property type="molecule type" value="Genomic_DNA"/>
</dbReference>
<dbReference type="Gene3D" id="1.10.20.60">
    <property type="entry name" value="Glu-tRNAGln amidotransferase C subunit, N-terminal domain"/>
    <property type="match status" value="1"/>
</dbReference>
<dbReference type="NCBIfam" id="TIGR00135">
    <property type="entry name" value="gatC"/>
    <property type="match status" value="1"/>
</dbReference>
<organism evidence="1 2">
    <name type="scientific">Candidatus Nealsonbacteria bacterium CG_4_8_14_3_um_filter_37_36</name>
    <dbReference type="NCBI Taxonomy" id="1974688"/>
    <lineage>
        <taxon>Bacteria</taxon>
        <taxon>Candidatus Nealsoniibacteriota</taxon>
    </lineage>
</organism>
<dbReference type="HAMAP" id="MF_00122">
    <property type="entry name" value="GatC"/>
    <property type="match status" value="1"/>
</dbReference>
<accession>A0A2H9N163</accession>
<dbReference type="EC" id="6.3.5.6" evidence="1"/>
<protein>
    <submittedName>
        <fullName evidence="1">Asp-tRNA(Asn)/Glu-tRNA(Gln) amidotransferase GatCAB subunit C</fullName>
        <ecNumber evidence="1">6.3.5.6</ecNumber>
        <ecNumber evidence="1">6.3.5.7</ecNumber>
    </submittedName>
</protein>
<dbReference type="GO" id="GO:0006450">
    <property type="term" value="P:regulation of translational fidelity"/>
    <property type="evidence" value="ECO:0007669"/>
    <property type="project" value="InterPro"/>
</dbReference>
<dbReference type="Pfam" id="PF02686">
    <property type="entry name" value="GatC"/>
    <property type="match status" value="1"/>
</dbReference>
<keyword evidence="1" id="KW-0436">Ligase</keyword>
<dbReference type="GO" id="GO:0050567">
    <property type="term" value="F:glutaminyl-tRNA synthase (glutamine-hydrolyzing) activity"/>
    <property type="evidence" value="ECO:0007669"/>
    <property type="project" value="UniProtKB-EC"/>
</dbReference>
<dbReference type="GO" id="GO:0050566">
    <property type="term" value="F:asparaginyl-tRNA synthase (glutamine-hydrolyzing) activity"/>
    <property type="evidence" value="ECO:0007669"/>
    <property type="project" value="UniProtKB-EC"/>
</dbReference>
<evidence type="ECO:0000313" key="1">
    <source>
        <dbReference type="EMBL" id="PIW91275.1"/>
    </source>
</evidence>
<name>A0A2H9N163_9BACT</name>
<dbReference type="SUPFAM" id="SSF141000">
    <property type="entry name" value="Glu-tRNAGln amidotransferase C subunit"/>
    <property type="match status" value="1"/>
</dbReference>
<comment type="caution">
    <text evidence="1">The sequence shown here is derived from an EMBL/GenBank/DDBJ whole genome shotgun (WGS) entry which is preliminary data.</text>
</comment>
<dbReference type="PANTHER" id="PTHR15004:SF0">
    <property type="entry name" value="GLUTAMYL-TRNA(GLN) AMIDOTRANSFERASE SUBUNIT C, MITOCHONDRIAL"/>
    <property type="match status" value="1"/>
</dbReference>
<feature type="non-terminal residue" evidence="1">
    <location>
        <position position="1"/>
    </location>
</feature>
<evidence type="ECO:0000313" key="2">
    <source>
        <dbReference type="Proteomes" id="UP000236840"/>
    </source>
</evidence>
<dbReference type="InterPro" id="IPR036113">
    <property type="entry name" value="Asp/Glu-ADT_sf_sub_c"/>
</dbReference>
<reference evidence="2" key="1">
    <citation type="submission" date="2017-09" db="EMBL/GenBank/DDBJ databases">
        <title>Depth-based differentiation of microbial function through sediment-hosted aquifers and enrichment of novel symbionts in the deep terrestrial subsurface.</title>
        <authorList>
            <person name="Probst A.J."/>
            <person name="Ladd B."/>
            <person name="Jarett J.K."/>
            <person name="Geller-Mcgrath D.E."/>
            <person name="Sieber C.M.K."/>
            <person name="Emerson J.B."/>
            <person name="Anantharaman K."/>
            <person name="Thomas B.C."/>
            <person name="Malmstrom R."/>
            <person name="Stieglmeier M."/>
            <person name="Klingl A."/>
            <person name="Woyke T."/>
            <person name="Ryan C.M."/>
            <person name="Banfield J.F."/>
        </authorList>
    </citation>
    <scope>NUCLEOTIDE SEQUENCE [LARGE SCALE GENOMIC DNA]</scope>
</reference>
<dbReference type="InterPro" id="IPR003837">
    <property type="entry name" value="GatC"/>
</dbReference>